<gene>
    <name evidence="2" type="ORF">G6M46_28360</name>
</gene>
<feature type="region of interest" description="Disordered" evidence="1">
    <location>
        <begin position="1"/>
        <end position="25"/>
    </location>
</feature>
<dbReference type="InterPro" id="IPR043519">
    <property type="entry name" value="NT_sf"/>
</dbReference>
<dbReference type="RefSeq" id="WP_174021556.1">
    <property type="nucleotide sequence ID" value="NZ_JAAMAW010000022.1"/>
</dbReference>
<evidence type="ECO:0000256" key="1">
    <source>
        <dbReference type="SAM" id="MobiDB-lite"/>
    </source>
</evidence>
<dbReference type="AlphaFoldDB" id="A0AA44FBP6"/>
<dbReference type="SUPFAM" id="SSF81301">
    <property type="entry name" value="Nucleotidyltransferase"/>
    <property type="match status" value="1"/>
</dbReference>
<protein>
    <submittedName>
        <fullName evidence="2">Nucleotidyltransferase domain-containing protein</fullName>
    </submittedName>
</protein>
<evidence type="ECO:0000313" key="2">
    <source>
        <dbReference type="EMBL" id="NTC32058.1"/>
    </source>
</evidence>
<dbReference type="Gene3D" id="3.30.460.10">
    <property type="entry name" value="Beta Polymerase, domain 2"/>
    <property type="match status" value="1"/>
</dbReference>
<dbReference type="Proteomes" id="UP000702952">
    <property type="component" value="Unassembled WGS sequence"/>
</dbReference>
<name>A0AA44FBP6_AGRTU</name>
<sequence length="313" mass="34963">MPKIHDVRRVSVEPRASTEDGPAEHIRSDFNSEWLPTMFAGTAIKTITDYLKNSPGIEALFLAGSHGAGTEDQFSDLDFVMVASGFSLDNFTTISRAAIQQLGEIVLWRVSDSEVVRISSITDNWTRTDVVLLSRTQIAKRARSSLSKQELKVLFDRNEIWPMISARPGPRKIDKTKLEWQFQEFLRILGLMTVSLGRGDHLNGVTGVTYLRSLLIDLMIQESSLGRRGNMNLSRILTPPQVESLASLALPAPDREAIIAANLEFACQYITRARKFAAQTHVVWPQALEDATWKLLHKDLSIVPPAALQAQTR</sequence>
<accession>A0AA44FBP6</accession>
<organism evidence="2 3">
    <name type="scientific">Agrobacterium tumefaciens</name>
    <dbReference type="NCBI Taxonomy" id="358"/>
    <lineage>
        <taxon>Bacteria</taxon>
        <taxon>Pseudomonadati</taxon>
        <taxon>Pseudomonadota</taxon>
        <taxon>Alphaproteobacteria</taxon>
        <taxon>Hyphomicrobiales</taxon>
        <taxon>Rhizobiaceae</taxon>
        <taxon>Rhizobium/Agrobacterium group</taxon>
        <taxon>Agrobacterium</taxon>
        <taxon>Agrobacterium tumefaciens complex</taxon>
    </lineage>
</organism>
<evidence type="ECO:0000313" key="3">
    <source>
        <dbReference type="Proteomes" id="UP000702952"/>
    </source>
</evidence>
<proteinExistence type="predicted"/>
<dbReference type="EMBL" id="JAAMAY010000043">
    <property type="protein sequence ID" value="NTC32058.1"/>
    <property type="molecule type" value="Genomic_DNA"/>
</dbReference>
<comment type="caution">
    <text evidence="2">The sequence shown here is derived from an EMBL/GenBank/DDBJ whole genome shotgun (WGS) entry which is preliminary data.</text>
</comment>
<reference evidence="2" key="1">
    <citation type="journal article" date="2020" name="Science">
        <title>Unexpected conservation and global transmission of agrobacterial virulence plasmids.</title>
        <authorList>
            <person name="Weisberg A.J."/>
            <person name="Davis E.W. 2nd"/>
            <person name="Tabima J."/>
            <person name="Belcher M.S."/>
            <person name="Miller M."/>
            <person name="Kuo C.H."/>
            <person name="Loper J.E."/>
            <person name="Grunwald N.J."/>
            <person name="Putnam M.L."/>
            <person name="Chang J.H."/>
        </authorList>
    </citation>
    <scope>NUCLEOTIDE SEQUENCE</scope>
    <source>
        <strain evidence="2">17-1853-1a</strain>
    </source>
</reference>